<evidence type="ECO:0000256" key="1">
    <source>
        <dbReference type="ARBA" id="ARBA00022574"/>
    </source>
</evidence>
<dbReference type="GO" id="GO:0045717">
    <property type="term" value="P:negative regulation of fatty acid biosynthetic process"/>
    <property type="evidence" value="ECO:0007669"/>
    <property type="project" value="TreeGrafter"/>
</dbReference>
<reference evidence="7" key="1">
    <citation type="submission" date="2015-09" db="EMBL/GenBank/DDBJ databases">
        <authorList>
            <person name="Fill T.P."/>
            <person name="Baretta J.F."/>
            <person name="de Almeida L.G."/>
            <person name="Rocha M."/>
            <person name="de Souza D.H."/>
            <person name="Malavazi I."/>
            <person name="Cerdeira L.T."/>
            <person name="Hong H."/>
            <person name="Samborskyy M."/>
            <person name="de Vasconcelos A.T."/>
            <person name="Leadlay P."/>
            <person name="Rodrigues-Filho E."/>
        </authorList>
    </citation>
    <scope>NUCLEOTIDE SEQUENCE [LARGE SCALE GENOMIC DNA]</scope>
    <source>
        <strain evidence="7">LaBioMMi 136</strain>
    </source>
</reference>
<dbReference type="Gene3D" id="2.130.10.10">
    <property type="entry name" value="YVTN repeat-like/Quinoprotein amine dehydrogenase"/>
    <property type="match status" value="3"/>
</dbReference>
<dbReference type="Gene3D" id="2.170.270.10">
    <property type="entry name" value="SET domain"/>
    <property type="match status" value="1"/>
</dbReference>
<dbReference type="InterPro" id="IPR045151">
    <property type="entry name" value="DCAF8"/>
</dbReference>
<dbReference type="SUPFAM" id="SSF82199">
    <property type="entry name" value="SET domain"/>
    <property type="match status" value="1"/>
</dbReference>
<feature type="compositionally biased region" description="Acidic residues" evidence="4">
    <location>
        <begin position="759"/>
        <end position="778"/>
    </location>
</feature>
<dbReference type="SUPFAM" id="SSF50978">
    <property type="entry name" value="WD40 repeat-like"/>
    <property type="match status" value="1"/>
</dbReference>
<feature type="region of interest" description="Disordered" evidence="4">
    <location>
        <begin position="1202"/>
        <end position="1236"/>
    </location>
</feature>
<evidence type="ECO:0000313" key="6">
    <source>
        <dbReference type="EMBL" id="OOQ85906.1"/>
    </source>
</evidence>
<dbReference type="PROSITE" id="PS50082">
    <property type="entry name" value="WD_REPEATS_2"/>
    <property type="match status" value="3"/>
</dbReference>
<evidence type="ECO:0000256" key="3">
    <source>
        <dbReference type="PROSITE-ProRule" id="PRU00221"/>
    </source>
</evidence>
<name>A0A1S9RKL6_PENBI</name>
<dbReference type="InterPro" id="IPR046341">
    <property type="entry name" value="SET_dom_sf"/>
</dbReference>
<dbReference type="Pfam" id="PF00856">
    <property type="entry name" value="SET"/>
    <property type="match status" value="1"/>
</dbReference>
<feature type="compositionally biased region" description="Basic and acidic residues" evidence="4">
    <location>
        <begin position="1202"/>
        <end position="1216"/>
    </location>
</feature>
<sequence>MKDSLYDRLWRRECGDLSPYASLRGIYGSKEWIDDLDIVNELGGHTGCVNALSWSKSGRLLASGSDDQHLNIYSYQPDSSDAQFALNTTVATGHKANIFSVKFMPHSNDRTLITCAGDSQVRVFDIEYSSANGDIASTSAFAASARSRRFNNFFEGTRYLSAGNTNARVYRSHADRVKRIVTESSPHLFLTCSEDGEVRQWDLRQPSEAYPSPRGGQGFMAYRPGLDHDDSNVPPPLISYKKFRLDLNTISCSPSQPHYIALGGAHMYCFLHDRRMLGRDLMAETGSPGFSTASAASLDDELMGKATRCVRRFAPRGKRRLKHLDDGHITACKISDANPDEMVVSWSGDHIYSFDLIRSPDARDVSPESPSASKKTNRRKTDSSGRKRKRPKPASMSSQGSGDRHQPQQRSGEPDAFRITYENGESEDVLFPTIPDEDELAMVQRARYSVLNEAQRLSMRIAKGLVKLRQALFSLEATAREGSEAEQSSLTPYSGAFASAFSLASEWLPQMDEVMRQWRYPLNPSSDTITFQQSLRRNRQASWRFVQAVGTIARALHGDASEEGTSNAVSDFVQIVPAPNEDESIDTEAQFGYDFLKAILLWIQGGRQGLLNGFKRGQHPRRVEGRFPIPDEATEGAIDTILLPYLQGLAREKPIINVDASRFEHDSTRILFQTQVAAVTAFGNAVRLPLEDLGTTAARIDRRRVSNPSSQVRSLDRASATRFWVLRVGRGILMEAGKGVNYSFVNRAFGGIHTTTDDSTSEDDLERIQDDIDPDVEEERVKSINLVRTSRSDPDSEASEAEGRRNGHDVGEVEDSENEDEDEDAESDEDVDEDEDEDDEADGWNIGLGDSSEDEDNVESSGEDGEEPLFIRGTTRKSRRGEVESDTPVSAHTRVYRGHCNIKTVKDVNFFGLNDEYVVSGSDSGHLFIWDRKTANLVNILEGDSEVVNVVQGHPYEPTIAASGIDNTIKIFSPDRHAQDLAHRGINILDPDNPANLVGSAVRNLGGLESRKRLQDSYRIISQNDVDRRGGMSEAYITRSMLARLAATLRGGQAGTGGLAAGLAPGEGATVVLDDNCSLLVDIRMPLYTPTNSIGNAPHAKKIHSAAGFKDLKISHLTSIHAYIAFHLPSIAWHIMATDLLQARASKTAQLYADPHNPHLYLDRARLYEQLGFPDLAAADAYRALSLLESVVDPDGCEFHARKVDTAPSGEKKDRDASEEEDEDEDEDEDEGIPVTQDEYDAIIGDVYAVLVRSLVQCGCYRDGFEFGVRGIGLLRDLDSEQSAGSIAILNEQMDSIKKIYQSRTGTMDDVELDAIDSAVLPAQGFARRILYPWNEHEPDRRAPEELVLLNERLKSVAPKCEVRAVALPALHGETPDEDEVSVQLGLFAKEDIAPDEIILRESSLLTATNRLHDDLCDACNAPLPDLSAENPPVGCEGGCADTIFCSQKCHDTAQKVYHGAICGLEDGLESIGKDIPDPKDKADYLYLLLLGRALAMSATQDIHALDLPEVKYIWGDFHDFDLTSLPPSTLSKDEAATLPFSFQLNILQPTRFLEEMELDPYATLPRYDTWILNTLYAKFRGTASGRLSTWDGGPELCAVHPLWCLANHSCDPNVRWEWGGEITFRARNDLETAVWARTREDGKIEMKDAKKGGIKRDEEILNHYCDIGLGVKERREWACGALGGNCRCERCIWEAMED</sequence>
<dbReference type="PROSITE" id="PS50280">
    <property type="entry name" value="SET"/>
    <property type="match status" value="1"/>
</dbReference>
<dbReference type="GO" id="GO:0080008">
    <property type="term" value="C:Cul4-RING E3 ubiquitin ligase complex"/>
    <property type="evidence" value="ECO:0007669"/>
    <property type="project" value="TreeGrafter"/>
</dbReference>
<feature type="repeat" description="WD" evidence="3">
    <location>
        <begin position="42"/>
        <end position="83"/>
    </location>
</feature>
<evidence type="ECO:0000313" key="7">
    <source>
        <dbReference type="Proteomes" id="UP000190744"/>
    </source>
</evidence>
<dbReference type="PANTHER" id="PTHR15574">
    <property type="entry name" value="WD REPEAT DOMAIN-CONTAINING FAMILY"/>
    <property type="match status" value="1"/>
</dbReference>
<keyword evidence="2" id="KW-0677">Repeat</keyword>
<keyword evidence="1 3" id="KW-0853">WD repeat</keyword>
<feature type="compositionally biased region" description="Acidic residues" evidence="4">
    <location>
        <begin position="1217"/>
        <end position="1232"/>
    </location>
</feature>
<feature type="domain" description="SET" evidence="5">
    <location>
        <begin position="1359"/>
        <end position="1666"/>
    </location>
</feature>
<organism evidence="6 7">
    <name type="scientific">Penicillium brasilianum</name>
    <dbReference type="NCBI Taxonomy" id="104259"/>
    <lineage>
        <taxon>Eukaryota</taxon>
        <taxon>Fungi</taxon>
        <taxon>Dikarya</taxon>
        <taxon>Ascomycota</taxon>
        <taxon>Pezizomycotina</taxon>
        <taxon>Eurotiomycetes</taxon>
        <taxon>Eurotiomycetidae</taxon>
        <taxon>Eurotiales</taxon>
        <taxon>Aspergillaceae</taxon>
        <taxon>Penicillium</taxon>
    </lineage>
</organism>
<feature type="repeat" description="WD" evidence="3">
    <location>
        <begin position="91"/>
        <end position="127"/>
    </location>
</feature>
<proteinExistence type="predicted"/>
<feature type="compositionally biased region" description="Basic and acidic residues" evidence="4">
    <location>
        <begin position="801"/>
        <end position="811"/>
    </location>
</feature>
<dbReference type="PANTHER" id="PTHR15574:SF40">
    <property type="entry name" value="WD AND TETRATRICOPEPTIDE REPEATS PROTEIN 1"/>
    <property type="match status" value="1"/>
</dbReference>
<dbReference type="InterPro" id="IPR001680">
    <property type="entry name" value="WD40_rpt"/>
</dbReference>
<feature type="region of interest" description="Disordered" evidence="4">
    <location>
        <begin position="360"/>
        <end position="413"/>
    </location>
</feature>
<evidence type="ECO:0000256" key="4">
    <source>
        <dbReference type="SAM" id="MobiDB-lite"/>
    </source>
</evidence>
<dbReference type="Proteomes" id="UP000190744">
    <property type="component" value="Unassembled WGS sequence"/>
</dbReference>
<dbReference type="InterPro" id="IPR036322">
    <property type="entry name" value="WD40_repeat_dom_sf"/>
</dbReference>
<feature type="compositionally biased region" description="Basic and acidic residues" evidence="4">
    <location>
        <begin position="402"/>
        <end position="413"/>
    </location>
</feature>
<feature type="repeat" description="WD" evidence="3">
    <location>
        <begin position="170"/>
        <end position="211"/>
    </location>
</feature>
<evidence type="ECO:0000256" key="2">
    <source>
        <dbReference type="ARBA" id="ARBA00022737"/>
    </source>
</evidence>
<gene>
    <name evidence="6" type="ORF">PEBR_23055</name>
</gene>
<dbReference type="SMART" id="SM00320">
    <property type="entry name" value="WD40"/>
    <property type="match status" value="7"/>
</dbReference>
<feature type="compositionally biased region" description="Acidic residues" evidence="4">
    <location>
        <begin position="851"/>
        <end position="867"/>
    </location>
</feature>
<dbReference type="PROSITE" id="PS50294">
    <property type="entry name" value="WD_REPEATS_REGION"/>
    <property type="match status" value="2"/>
</dbReference>
<feature type="compositionally biased region" description="Acidic residues" evidence="4">
    <location>
        <begin position="812"/>
        <end position="842"/>
    </location>
</feature>
<feature type="region of interest" description="Disordered" evidence="4">
    <location>
        <begin position="753"/>
        <end position="890"/>
    </location>
</feature>
<comment type="caution">
    <text evidence="6">The sequence shown here is derived from an EMBL/GenBank/DDBJ whole genome shotgun (WGS) entry which is preliminary data.</text>
</comment>
<dbReference type="InterPro" id="IPR015943">
    <property type="entry name" value="WD40/YVTN_repeat-like_dom_sf"/>
</dbReference>
<dbReference type="EMBL" id="LJBN01000158">
    <property type="protein sequence ID" value="OOQ85906.1"/>
    <property type="molecule type" value="Genomic_DNA"/>
</dbReference>
<dbReference type="GO" id="GO:0005737">
    <property type="term" value="C:cytoplasm"/>
    <property type="evidence" value="ECO:0007669"/>
    <property type="project" value="TreeGrafter"/>
</dbReference>
<evidence type="ECO:0000259" key="5">
    <source>
        <dbReference type="PROSITE" id="PS50280"/>
    </source>
</evidence>
<dbReference type="Pfam" id="PF00400">
    <property type="entry name" value="WD40"/>
    <property type="match status" value="4"/>
</dbReference>
<dbReference type="InterPro" id="IPR001214">
    <property type="entry name" value="SET_dom"/>
</dbReference>
<protein>
    <submittedName>
        <fullName evidence="6">Wd and tetratricopeptide repeat protein</fullName>
    </submittedName>
</protein>
<accession>A0A1S9RKL6</accession>